<dbReference type="PANTHER" id="PTHR11727">
    <property type="entry name" value="DIMETHYLADENOSINE TRANSFERASE"/>
    <property type="match status" value="1"/>
</dbReference>
<reference evidence="7 8" key="1">
    <citation type="journal article" date="2015" name="Genome Announc.">
        <title>Draft Genome Sequence and Gene Annotation of the Entomopathogenic Fungus Verticillium hemipterigenum.</title>
        <authorList>
            <person name="Horn F."/>
            <person name="Habel A."/>
            <person name="Scharf D.H."/>
            <person name="Dworschak J."/>
            <person name="Brakhage A.A."/>
            <person name="Guthke R."/>
            <person name="Hertweck C."/>
            <person name="Linde J."/>
        </authorList>
    </citation>
    <scope>NUCLEOTIDE SEQUENCE [LARGE SCALE GENOMIC DNA]</scope>
</reference>
<keyword evidence="4" id="KW-0694">RNA-binding</keyword>
<proteinExistence type="inferred from homology"/>
<keyword evidence="3 5" id="KW-0949">S-adenosyl-L-methionine</keyword>
<evidence type="ECO:0000256" key="3">
    <source>
        <dbReference type="ARBA" id="ARBA00022691"/>
    </source>
</evidence>
<dbReference type="EMBL" id="CDHN01000007">
    <property type="protein sequence ID" value="CEJ94843.1"/>
    <property type="molecule type" value="Genomic_DNA"/>
</dbReference>
<dbReference type="AlphaFoldDB" id="A0A0A1TS07"/>
<dbReference type="Proteomes" id="UP000039046">
    <property type="component" value="Unassembled WGS sequence"/>
</dbReference>
<dbReference type="Gene3D" id="3.40.50.150">
    <property type="entry name" value="Vaccinia Virus protein VP39"/>
    <property type="match status" value="1"/>
</dbReference>
<keyword evidence="2 5" id="KW-0808">Transferase</keyword>
<evidence type="ECO:0000256" key="4">
    <source>
        <dbReference type="ARBA" id="ARBA00022884"/>
    </source>
</evidence>
<sequence>MTSTLQPLRISLSRASCSCVARRAASTKATAAWKNKGDLLVADGEIAQRLLKTGVWNGKRGPKKSGQKQLAVEPRRVNIVSKKLCDDVVKYIGPSLQRHKGCDLIDLNPGAGLWSQALHEAVEPRKHIMMDLDADLYQPYLSPLLAKENVEMIPKSGLIWKDLFDMIRTRLSHQTETPAATTPTRNDTLLVTANLSMFPKKSYRGFDSISTMVLYQFLSSIRQSTLFQKYGLVRMLIWVNDEDKRRLLPRSLTRRRRSAFEAELSCEWLHDVASPDVEENRTALRDELLNLESGYKAVYHMKGMGLKMPTDRQTKLYSRVIADPSLHGKRLAGVHDPHIARPFKKELDDLEGESSSSVDEARLRILRQRKKSEGAEGQEYLSLLQQRDEALSVYASNPARFAILNEAWNARIDNFKKNSFNEFQLIRDNYHIFRQSPPALLWDRRHYEPLATADEEFFPNAPTALLDIQPKAAHPLLLQHGPESTRSGDMSDVMLRFWFQYLLDPAPKAMESLWAGFADSAASCPSLFDPTKGGSPLSNNGVLLARCINETQWVEILQAWMDWKFRPDFTRMLGRMADESEYEDEDGSRSGASGSRLG</sequence>
<dbReference type="OrthoDB" id="16079at2759"/>
<evidence type="ECO:0000313" key="8">
    <source>
        <dbReference type="Proteomes" id="UP000039046"/>
    </source>
</evidence>
<dbReference type="InterPro" id="IPR001737">
    <property type="entry name" value="KsgA/Erm"/>
</dbReference>
<dbReference type="PANTHER" id="PTHR11727:SF17">
    <property type="entry name" value="DIMETHYLADENOSINE TRANSFERASE 1, MITOCHONDRIAL"/>
    <property type="match status" value="1"/>
</dbReference>
<feature type="compositionally biased region" description="Low complexity" evidence="6">
    <location>
        <begin position="589"/>
        <end position="598"/>
    </location>
</feature>
<dbReference type="GO" id="GO:0003723">
    <property type="term" value="F:RNA binding"/>
    <property type="evidence" value="ECO:0007669"/>
    <property type="project" value="UniProtKB-KW"/>
</dbReference>
<keyword evidence="1 5" id="KW-0489">Methyltransferase</keyword>
<dbReference type="GO" id="GO:0006364">
    <property type="term" value="P:rRNA processing"/>
    <property type="evidence" value="ECO:0007669"/>
    <property type="project" value="UniProtKB-KW"/>
</dbReference>
<evidence type="ECO:0000256" key="2">
    <source>
        <dbReference type="ARBA" id="ARBA00022679"/>
    </source>
</evidence>
<evidence type="ECO:0000256" key="5">
    <source>
        <dbReference type="RuleBase" id="RU362106"/>
    </source>
</evidence>
<dbReference type="EC" id="2.1.1.-" evidence="5"/>
<dbReference type="GO" id="GO:0034245">
    <property type="term" value="C:mitochondrial DNA-directed RNA polymerase complex"/>
    <property type="evidence" value="ECO:0007669"/>
    <property type="project" value="TreeGrafter"/>
</dbReference>
<keyword evidence="5" id="KW-0698">rRNA processing</keyword>
<dbReference type="InterPro" id="IPR029063">
    <property type="entry name" value="SAM-dependent_MTases_sf"/>
</dbReference>
<evidence type="ECO:0000256" key="6">
    <source>
        <dbReference type="SAM" id="MobiDB-lite"/>
    </source>
</evidence>
<dbReference type="GO" id="GO:0006391">
    <property type="term" value="P:transcription initiation at mitochondrial promoter"/>
    <property type="evidence" value="ECO:0007669"/>
    <property type="project" value="TreeGrafter"/>
</dbReference>
<organism evidence="7 8">
    <name type="scientific">[Torrubiella] hemipterigena</name>
    <dbReference type="NCBI Taxonomy" id="1531966"/>
    <lineage>
        <taxon>Eukaryota</taxon>
        <taxon>Fungi</taxon>
        <taxon>Dikarya</taxon>
        <taxon>Ascomycota</taxon>
        <taxon>Pezizomycotina</taxon>
        <taxon>Sordariomycetes</taxon>
        <taxon>Hypocreomycetidae</taxon>
        <taxon>Hypocreales</taxon>
        <taxon>Clavicipitaceae</taxon>
        <taxon>Clavicipitaceae incertae sedis</taxon>
        <taxon>'Torrubiella' clade</taxon>
    </lineage>
</organism>
<keyword evidence="8" id="KW-1185">Reference proteome</keyword>
<protein>
    <recommendedName>
        <fullName evidence="5">rRNA adenine N(6)-methyltransferase</fullName>
        <ecNumber evidence="5">2.1.1.-</ecNumber>
    </recommendedName>
</protein>
<evidence type="ECO:0000313" key="7">
    <source>
        <dbReference type="EMBL" id="CEJ94843.1"/>
    </source>
</evidence>
<dbReference type="Pfam" id="PF00398">
    <property type="entry name" value="RrnaAD"/>
    <property type="match status" value="1"/>
</dbReference>
<name>A0A0A1TS07_9HYPO</name>
<gene>
    <name evidence="7" type="ORF">VHEMI10351</name>
</gene>
<dbReference type="GO" id="GO:0005759">
    <property type="term" value="C:mitochondrial matrix"/>
    <property type="evidence" value="ECO:0007669"/>
    <property type="project" value="TreeGrafter"/>
</dbReference>
<dbReference type="GO" id="GO:0034246">
    <property type="term" value="F:mitochondrial transcription factor activity"/>
    <property type="evidence" value="ECO:0007669"/>
    <property type="project" value="TreeGrafter"/>
</dbReference>
<evidence type="ECO:0000256" key="1">
    <source>
        <dbReference type="ARBA" id="ARBA00022603"/>
    </source>
</evidence>
<dbReference type="GO" id="GO:0032259">
    <property type="term" value="P:methylation"/>
    <property type="evidence" value="ECO:0007669"/>
    <property type="project" value="UniProtKB-KW"/>
</dbReference>
<dbReference type="GO" id="GO:0008168">
    <property type="term" value="F:methyltransferase activity"/>
    <property type="evidence" value="ECO:0007669"/>
    <property type="project" value="UniProtKB-KW"/>
</dbReference>
<dbReference type="HOGENOM" id="CLU_014537_1_0_1"/>
<feature type="region of interest" description="Disordered" evidence="6">
    <location>
        <begin position="578"/>
        <end position="598"/>
    </location>
</feature>
<accession>A0A0A1TS07</accession>
<dbReference type="SUPFAM" id="SSF53335">
    <property type="entry name" value="S-adenosyl-L-methionine-dependent methyltransferases"/>
    <property type="match status" value="1"/>
</dbReference>
<comment type="similarity">
    <text evidence="5">Belongs to the class I-like SAM-binding methyltransferase superfamily. rRNA adenine N(6)-methyltransferase family.</text>
</comment>